<dbReference type="AlphaFoldDB" id="A0A977L0T9"/>
<reference evidence="1" key="1">
    <citation type="submission" date="2021-04" db="EMBL/GenBank/DDBJ databases">
        <title>Genome sequence of Woronichinia naegeliana from Washington state freshwater lake bloom.</title>
        <authorList>
            <person name="Dreher T.W."/>
        </authorList>
    </citation>
    <scope>NUCLEOTIDE SEQUENCE</scope>
    <source>
        <strain evidence="1">WA131</strain>
    </source>
</reference>
<evidence type="ECO:0000313" key="1">
    <source>
        <dbReference type="EMBL" id="UXE63423.1"/>
    </source>
</evidence>
<organism evidence="1">
    <name type="scientific">Woronichinia naegeliana WA131</name>
    <dbReference type="NCBI Taxonomy" id="2824559"/>
    <lineage>
        <taxon>Bacteria</taxon>
        <taxon>Bacillati</taxon>
        <taxon>Cyanobacteriota</taxon>
        <taxon>Cyanophyceae</taxon>
        <taxon>Synechococcales</taxon>
        <taxon>Coelosphaeriaceae</taxon>
        <taxon>Woronichinia</taxon>
    </lineage>
</organism>
<protein>
    <submittedName>
        <fullName evidence="1">Uncharacterized protein</fullName>
    </submittedName>
</protein>
<name>A0A977L0T9_9CYAN</name>
<accession>A0A977L0T9</accession>
<sequence>MTLTIDTSSLFKAQYKHLKAQVAKLDQELKLRYGDRYDKIKQQFGRAKDWYQTTKSDAQNSNTIPLEQKQDATNRRFAKAGSTAAIKEGIIKQKLKTFWHSITKD</sequence>
<dbReference type="EMBL" id="CP073041">
    <property type="protein sequence ID" value="UXE63423.1"/>
    <property type="molecule type" value="Genomic_DNA"/>
</dbReference>
<dbReference type="KEGG" id="wna:KA717_12820"/>
<dbReference type="Proteomes" id="UP001065613">
    <property type="component" value="Chromosome"/>
</dbReference>
<gene>
    <name evidence="1" type="ORF">KA717_12820</name>
</gene>
<proteinExistence type="predicted"/>